<evidence type="ECO:0000313" key="1">
    <source>
        <dbReference type="EMBL" id="EUD09168.1"/>
    </source>
</evidence>
<reference evidence="1 2" key="1">
    <citation type="submission" date="2014-01" db="EMBL/GenBank/DDBJ databases">
        <authorList>
            <person name="Durkin A.S."/>
            <person name="McCorrison J."/>
            <person name="Torralba M."/>
            <person name="Gillis M."/>
            <person name="Haft D.H."/>
            <person name="Methe B."/>
            <person name="Sutton G."/>
            <person name="Nelson K.E."/>
        </authorList>
    </citation>
    <scope>NUCLEOTIDE SEQUENCE [LARGE SCALE GENOMIC DNA]</scope>
    <source>
        <strain evidence="1 2">205/92</strain>
    </source>
</reference>
<organism evidence="1 2">
    <name type="scientific">Providencia alcalifaciens 205/92</name>
    <dbReference type="NCBI Taxonomy" id="1256988"/>
    <lineage>
        <taxon>Bacteria</taxon>
        <taxon>Pseudomonadati</taxon>
        <taxon>Pseudomonadota</taxon>
        <taxon>Gammaproteobacteria</taxon>
        <taxon>Enterobacterales</taxon>
        <taxon>Morganellaceae</taxon>
        <taxon>Providencia</taxon>
    </lineage>
</organism>
<proteinExistence type="predicted"/>
<sequence>MRRFMRLSVRLRQPCAAHHQLIGVSSGVNLTYKGKTLWHI</sequence>
<dbReference type="RefSeq" id="WP_268243996.1">
    <property type="nucleotide sequence ID" value="NZ_JALD01000084.1"/>
</dbReference>
<dbReference type="Proteomes" id="UP000022311">
    <property type="component" value="Unassembled WGS sequence"/>
</dbReference>
<dbReference type="EMBL" id="JALD01000084">
    <property type="protein sequence ID" value="EUD09168.1"/>
    <property type="molecule type" value="Genomic_DNA"/>
</dbReference>
<comment type="caution">
    <text evidence="1">The sequence shown here is derived from an EMBL/GenBank/DDBJ whole genome shotgun (WGS) entry which is preliminary data.</text>
</comment>
<dbReference type="AlphaFoldDB" id="A0AAV3M056"/>
<name>A0AAV3M056_9GAMM</name>
<accession>A0AAV3M056</accession>
<protein>
    <submittedName>
        <fullName evidence="1">Uncharacterized protein</fullName>
    </submittedName>
</protein>
<evidence type="ECO:0000313" key="2">
    <source>
        <dbReference type="Proteomes" id="UP000022311"/>
    </source>
</evidence>
<gene>
    <name evidence="1" type="ORF">HMPREF1563_3295</name>
</gene>